<dbReference type="OrthoDB" id="312015at2759"/>
<protein>
    <submittedName>
        <fullName evidence="1">Jg10197 protein</fullName>
    </submittedName>
</protein>
<comment type="caution">
    <text evidence="1">The sequence shown here is derived from an EMBL/GenBank/DDBJ whole genome shotgun (WGS) entry which is preliminary data.</text>
</comment>
<evidence type="ECO:0000313" key="1">
    <source>
        <dbReference type="EMBL" id="CAH2227257.1"/>
    </source>
</evidence>
<organism evidence="1 2">
    <name type="scientific">Pararge aegeria aegeria</name>
    <dbReference type="NCBI Taxonomy" id="348720"/>
    <lineage>
        <taxon>Eukaryota</taxon>
        <taxon>Metazoa</taxon>
        <taxon>Ecdysozoa</taxon>
        <taxon>Arthropoda</taxon>
        <taxon>Hexapoda</taxon>
        <taxon>Insecta</taxon>
        <taxon>Pterygota</taxon>
        <taxon>Neoptera</taxon>
        <taxon>Endopterygota</taxon>
        <taxon>Lepidoptera</taxon>
        <taxon>Glossata</taxon>
        <taxon>Ditrysia</taxon>
        <taxon>Papilionoidea</taxon>
        <taxon>Nymphalidae</taxon>
        <taxon>Satyrinae</taxon>
        <taxon>Satyrini</taxon>
        <taxon>Parargina</taxon>
        <taxon>Pararge</taxon>
    </lineage>
</organism>
<dbReference type="EMBL" id="CAKXAJ010022730">
    <property type="protein sequence ID" value="CAH2227257.1"/>
    <property type="molecule type" value="Genomic_DNA"/>
</dbReference>
<reference evidence="1" key="1">
    <citation type="submission" date="2022-03" db="EMBL/GenBank/DDBJ databases">
        <authorList>
            <person name="Lindestad O."/>
        </authorList>
    </citation>
    <scope>NUCLEOTIDE SEQUENCE</scope>
</reference>
<evidence type="ECO:0000313" key="2">
    <source>
        <dbReference type="Proteomes" id="UP000838756"/>
    </source>
</evidence>
<name>A0A8S4R2X5_9NEOP</name>
<dbReference type="AlphaFoldDB" id="A0A8S4R2X5"/>
<keyword evidence="2" id="KW-1185">Reference proteome</keyword>
<sequence length="125" mass="14613">MEQNHILEHNNKQLSVSIMRLKEKLNLEKNESKACVASAQRVSDQSDEVYQKLLDTRAKLSQLTKQKETNDKLLHNKIARLQLQNDKLLDRIRNKSGDLIKICEHKSCYCDLTMKVRKTSLQTFM</sequence>
<accession>A0A8S4R2X5</accession>
<dbReference type="Proteomes" id="UP000838756">
    <property type="component" value="Unassembled WGS sequence"/>
</dbReference>
<proteinExistence type="predicted"/>
<gene>
    <name evidence="1" type="primary">jg10197</name>
    <name evidence="1" type="ORF">PAEG_LOCUS7786</name>
</gene>